<evidence type="ECO:0000256" key="4">
    <source>
        <dbReference type="PROSITE-ProRule" id="PRU00277"/>
    </source>
</evidence>
<dbReference type="InterPro" id="IPR046357">
    <property type="entry name" value="PPIase_dom_sf"/>
</dbReference>
<reference evidence="8" key="1">
    <citation type="submission" date="2016-10" db="EMBL/GenBank/DDBJ databases">
        <authorList>
            <person name="Varghese N."/>
            <person name="Submissions S."/>
        </authorList>
    </citation>
    <scope>NUCLEOTIDE SEQUENCE [LARGE SCALE GENOMIC DNA]</scope>
    <source>
        <strain evidence="8">DSM 23925</strain>
    </source>
</reference>
<dbReference type="Pfam" id="PF00254">
    <property type="entry name" value="FKBP_C"/>
    <property type="match status" value="1"/>
</dbReference>
<evidence type="ECO:0000256" key="5">
    <source>
        <dbReference type="SAM" id="SignalP"/>
    </source>
</evidence>
<dbReference type="Proteomes" id="UP000198705">
    <property type="component" value="Unassembled WGS sequence"/>
</dbReference>
<feature type="signal peptide" evidence="5">
    <location>
        <begin position="1"/>
        <end position="19"/>
    </location>
</feature>
<dbReference type="STRING" id="649333.SAMN04487989_10524"/>
<dbReference type="AlphaFoldDB" id="A0A1I5CE88"/>
<dbReference type="SUPFAM" id="SSF54534">
    <property type="entry name" value="FKBP-like"/>
    <property type="match status" value="1"/>
</dbReference>
<dbReference type="EMBL" id="FOVN01000005">
    <property type="protein sequence ID" value="SFN85329.1"/>
    <property type="molecule type" value="Genomic_DNA"/>
</dbReference>
<evidence type="ECO:0000313" key="8">
    <source>
        <dbReference type="Proteomes" id="UP000198705"/>
    </source>
</evidence>
<gene>
    <name evidence="7" type="ORF">SAMN04487989_10524</name>
</gene>
<organism evidence="7 8">
    <name type="scientific">Bizionia echini</name>
    <dbReference type="NCBI Taxonomy" id="649333"/>
    <lineage>
        <taxon>Bacteria</taxon>
        <taxon>Pseudomonadati</taxon>
        <taxon>Bacteroidota</taxon>
        <taxon>Flavobacteriia</taxon>
        <taxon>Flavobacteriales</taxon>
        <taxon>Flavobacteriaceae</taxon>
        <taxon>Bizionia</taxon>
    </lineage>
</organism>
<evidence type="ECO:0000256" key="3">
    <source>
        <dbReference type="ARBA" id="ARBA00023110"/>
    </source>
</evidence>
<keyword evidence="3 4" id="KW-0697">Rotamase</keyword>
<dbReference type="InterPro" id="IPR001179">
    <property type="entry name" value="PPIase_FKBP_dom"/>
</dbReference>
<keyword evidence="8" id="KW-1185">Reference proteome</keyword>
<proteinExistence type="predicted"/>
<keyword evidence="4 7" id="KW-0413">Isomerase</keyword>
<dbReference type="PROSITE" id="PS50059">
    <property type="entry name" value="FKBP_PPIASE"/>
    <property type="match status" value="1"/>
</dbReference>
<dbReference type="RefSeq" id="WP_092208722.1">
    <property type="nucleotide sequence ID" value="NZ_FOVN01000005.1"/>
</dbReference>
<evidence type="ECO:0000256" key="1">
    <source>
        <dbReference type="ARBA" id="ARBA00000971"/>
    </source>
</evidence>
<evidence type="ECO:0000256" key="2">
    <source>
        <dbReference type="ARBA" id="ARBA00013194"/>
    </source>
</evidence>
<dbReference type="Gene3D" id="3.10.50.40">
    <property type="match status" value="1"/>
</dbReference>
<feature type="domain" description="PPIase FKBP-type" evidence="6">
    <location>
        <begin position="124"/>
        <end position="229"/>
    </location>
</feature>
<comment type="catalytic activity">
    <reaction evidence="1 4">
        <text>[protein]-peptidylproline (omega=180) = [protein]-peptidylproline (omega=0)</text>
        <dbReference type="Rhea" id="RHEA:16237"/>
        <dbReference type="Rhea" id="RHEA-COMP:10747"/>
        <dbReference type="Rhea" id="RHEA-COMP:10748"/>
        <dbReference type="ChEBI" id="CHEBI:83833"/>
        <dbReference type="ChEBI" id="CHEBI:83834"/>
        <dbReference type="EC" id="5.2.1.8"/>
    </reaction>
</comment>
<keyword evidence="5" id="KW-0732">Signal</keyword>
<feature type="chain" id="PRO_5011589980" description="peptidylprolyl isomerase" evidence="5">
    <location>
        <begin position="20"/>
        <end position="339"/>
    </location>
</feature>
<evidence type="ECO:0000313" key="7">
    <source>
        <dbReference type="EMBL" id="SFN85329.1"/>
    </source>
</evidence>
<accession>A0A1I5CE88</accession>
<dbReference type="GO" id="GO:0003755">
    <property type="term" value="F:peptidyl-prolyl cis-trans isomerase activity"/>
    <property type="evidence" value="ECO:0007669"/>
    <property type="project" value="UniProtKB-KW"/>
</dbReference>
<dbReference type="PROSITE" id="PS51257">
    <property type="entry name" value="PROKAR_LIPOPROTEIN"/>
    <property type="match status" value="1"/>
</dbReference>
<name>A0A1I5CE88_9FLAO</name>
<dbReference type="EC" id="5.2.1.8" evidence="2 4"/>
<evidence type="ECO:0000259" key="6">
    <source>
        <dbReference type="PROSITE" id="PS50059"/>
    </source>
</evidence>
<sequence>MKLRKILLLLIVVSTVFTACEKDDGVGDVVPLRDAAEVYEEDLIDIETYLETHFYNYEEFQENSPYSLENDEFRIVFDTIAGDNADKTPLKDMVNLKIVPFDGIDYKLYYLNVREGLGKEIHFTDQATLIYEGSSTIDNYVFDSAVNESQFNLLTVGSSSGVVPGFQQALVEFKTSDSFTVDDDGPTSYHNHGIGAVFIPSRLGYFNSTLEGVPNYTPIIFKFNLYKRAILDHDIDGIPSWMEDIDGNGDVYDDDTNGNFTPDFLDNDDDGDGYFTKDELEYSQYTIIVGDPEPIFADNEFESSRQENNGVITIKTVIITDRDDDGVPDYLDIDTIPES</sequence>
<dbReference type="OrthoDB" id="1424215at2"/>
<protein>
    <recommendedName>
        <fullName evidence="2 4">peptidylprolyl isomerase</fullName>
        <ecNumber evidence="2 4">5.2.1.8</ecNumber>
    </recommendedName>
</protein>